<dbReference type="HOGENOM" id="CLU_037990_6_0_1"/>
<protein>
    <submittedName>
        <fullName evidence="2">Methyltransferase domain-containing protein</fullName>
    </submittedName>
</protein>
<proteinExistence type="predicted"/>
<keyword evidence="2" id="KW-0808">Transferase</keyword>
<dbReference type="Proteomes" id="UP000002762">
    <property type="component" value="Unassembled WGS sequence"/>
</dbReference>
<dbReference type="SUPFAM" id="SSF53335">
    <property type="entry name" value="S-adenosyl-L-methionine-dependent methyltransferases"/>
    <property type="match status" value="1"/>
</dbReference>
<dbReference type="InParanoid" id="J5J7V3"/>
<keyword evidence="1" id="KW-0472">Membrane</keyword>
<keyword evidence="1" id="KW-1133">Transmembrane helix</keyword>
<dbReference type="EMBL" id="JH725185">
    <property type="protein sequence ID" value="EJP62483.1"/>
    <property type="molecule type" value="Genomic_DNA"/>
</dbReference>
<dbReference type="GO" id="GO:0032259">
    <property type="term" value="P:methylation"/>
    <property type="evidence" value="ECO:0007669"/>
    <property type="project" value="UniProtKB-KW"/>
</dbReference>
<feature type="transmembrane region" description="Helical" evidence="1">
    <location>
        <begin position="7"/>
        <end position="28"/>
    </location>
</feature>
<dbReference type="InterPro" id="IPR029063">
    <property type="entry name" value="SAM-dependent_MTases_sf"/>
</dbReference>
<sequence>MGLKEDVGNFAMAMIGPWIFIGMAVAHFPQAFMSIVSSGQYSKLLSPSEFLAVAFGQFWGTVGPEIKEDFKPRVVPVLEGRVRDGKIVQEPVSEPISGVVMEVGAGSGMWTDVLAGFSAVGSSDSGAADGPASNLRKRKTDASDGGITKIYGVEPNEISAASLRKRVNDLGLDGIYEVVPVGIEEEKNIQYLYKLLKPGGRWYIHEHVKVTRGGILLSAYQAYVGFFHGMVMGGCQLRRSTLQNILAAGPFSEVNVGQPADQAGYEVIPWVMGVLKKK</sequence>
<evidence type="ECO:0000256" key="1">
    <source>
        <dbReference type="SAM" id="Phobius"/>
    </source>
</evidence>
<keyword evidence="2" id="KW-0489">Methyltransferase</keyword>
<keyword evidence="1" id="KW-0812">Transmembrane</keyword>
<dbReference type="OrthoDB" id="540004at2759"/>
<keyword evidence="3" id="KW-1185">Reference proteome</keyword>
<dbReference type="GeneID" id="19891579"/>
<organism evidence="2 3">
    <name type="scientific">Beauveria bassiana (strain ARSEF 2860)</name>
    <name type="common">White muscardine disease fungus</name>
    <name type="synonym">Tritirachium shiotae</name>
    <dbReference type="NCBI Taxonomy" id="655819"/>
    <lineage>
        <taxon>Eukaryota</taxon>
        <taxon>Fungi</taxon>
        <taxon>Dikarya</taxon>
        <taxon>Ascomycota</taxon>
        <taxon>Pezizomycotina</taxon>
        <taxon>Sordariomycetes</taxon>
        <taxon>Hypocreomycetidae</taxon>
        <taxon>Hypocreales</taxon>
        <taxon>Cordycipitaceae</taxon>
        <taxon>Beauveria</taxon>
    </lineage>
</organism>
<name>J5J7V3_BEAB2</name>
<dbReference type="GO" id="GO:0008168">
    <property type="term" value="F:methyltransferase activity"/>
    <property type="evidence" value="ECO:0007669"/>
    <property type="project" value="UniProtKB-KW"/>
</dbReference>
<gene>
    <name evidence="2" type="ORF">BBA_08567</name>
</gene>
<evidence type="ECO:0000313" key="2">
    <source>
        <dbReference type="EMBL" id="EJP62483.1"/>
    </source>
</evidence>
<accession>J5J7V3</accession>
<dbReference type="AlphaFoldDB" id="J5J7V3"/>
<evidence type="ECO:0000313" key="3">
    <source>
        <dbReference type="Proteomes" id="UP000002762"/>
    </source>
</evidence>
<dbReference type="RefSeq" id="XP_008601886.1">
    <property type="nucleotide sequence ID" value="XM_008603664.1"/>
</dbReference>
<dbReference type="STRING" id="655819.J5J7V3"/>
<reference evidence="2 3" key="1">
    <citation type="journal article" date="2012" name="Sci. Rep.">
        <title>Genomic perspectives on the evolution of fungal entomopathogenicity in Beauveria bassiana.</title>
        <authorList>
            <person name="Xiao G."/>
            <person name="Ying S.H."/>
            <person name="Zheng P."/>
            <person name="Wang Z.L."/>
            <person name="Zhang S."/>
            <person name="Xie X.Q."/>
            <person name="Shang Y."/>
            <person name="St Leger R.J."/>
            <person name="Zhao G.P."/>
            <person name="Wang C."/>
            <person name="Feng M.G."/>
        </authorList>
    </citation>
    <scope>NUCLEOTIDE SEQUENCE [LARGE SCALE GENOMIC DNA]</scope>
    <source>
        <strain evidence="2 3">ARSEF 2860</strain>
    </source>
</reference>